<evidence type="ECO:0000259" key="1">
    <source>
        <dbReference type="Pfam" id="PF13649"/>
    </source>
</evidence>
<dbReference type="EMBL" id="JAFFZE010000006">
    <property type="protein sequence ID" value="MCT2582948.1"/>
    <property type="molecule type" value="Genomic_DNA"/>
</dbReference>
<evidence type="ECO:0000313" key="3">
    <source>
        <dbReference type="Proteomes" id="UP001156441"/>
    </source>
</evidence>
<comment type="caution">
    <text evidence="2">The sequence shown here is derived from an EMBL/GenBank/DDBJ whole genome shotgun (WGS) entry which is preliminary data.</text>
</comment>
<evidence type="ECO:0000313" key="2">
    <source>
        <dbReference type="EMBL" id="MCT2582948.1"/>
    </source>
</evidence>
<reference evidence="2 3" key="1">
    <citation type="submission" date="2021-02" db="EMBL/GenBank/DDBJ databases">
        <title>Actinophytocola xerophila sp. nov., isolated from soil of cotton cropping field.</title>
        <authorList>
            <person name="Huang R."/>
            <person name="Chen X."/>
            <person name="Ge X."/>
            <person name="Liu W."/>
        </authorList>
    </citation>
    <scope>NUCLEOTIDE SEQUENCE [LARGE SCALE GENOMIC DNA]</scope>
    <source>
        <strain evidence="2 3">S1-96</strain>
    </source>
</reference>
<organism evidence="2 3">
    <name type="scientific">Actinophytocola gossypii</name>
    <dbReference type="NCBI Taxonomy" id="2812003"/>
    <lineage>
        <taxon>Bacteria</taxon>
        <taxon>Bacillati</taxon>
        <taxon>Actinomycetota</taxon>
        <taxon>Actinomycetes</taxon>
        <taxon>Pseudonocardiales</taxon>
        <taxon>Pseudonocardiaceae</taxon>
    </lineage>
</organism>
<sequence>MAADEFAPGLLGRRCWLELATGERIVLPTERWRAAPSPGDELLLRHCTGPTLDVGCGPGRLTAALLARGVPALGTDVSPVAVRLATEAGAPAVRRDVFEPQPGEGTWRHALLADGNIGIGGDPVRLLRRVRELLCDKGSALVEVDPPGGGVRHGRVRVATATPERGRWFDWAWVAADAVADVAGEAGMSTGWVRAAGGRWFAEVGR</sequence>
<dbReference type="GO" id="GO:0032259">
    <property type="term" value="P:methylation"/>
    <property type="evidence" value="ECO:0007669"/>
    <property type="project" value="UniProtKB-KW"/>
</dbReference>
<dbReference type="Pfam" id="PF13649">
    <property type="entry name" value="Methyltransf_25"/>
    <property type="match status" value="1"/>
</dbReference>
<dbReference type="InterPro" id="IPR041698">
    <property type="entry name" value="Methyltransf_25"/>
</dbReference>
<keyword evidence="3" id="KW-1185">Reference proteome</keyword>
<dbReference type="Proteomes" id="UP001156441">
    <property type="component" value="Unassembled WGS sequence"/>
</dbReference>
<gene>
    <name evidence="2" type="ORF">JT362_07440</name>
</gene>
<protein>
    <submittedName>
        <fullName evidence="2">Methyltransferase domain-containing protein</fullName>
    </submittedName>
</protein>
<dbReference type="CDD" id="cd02440">
    <property type="entry name" value="AdoMet_MTases"/>
    <property type="match status" value="1"/>
</dbReference>
<dbReference type="InterPro" id="IPR029063">
    <property type="entry name" value="SAM-dependent_MTases_sf"/>
</dbReference>
<keyword evidence="2" id="KW-0808">Transferase</keyword>
<proteinExistence type="predicted"/>
<feature type="domain" description="Methyltransferase" evidence="1">
    <location>
        <begin position="52"/>
        <end position="115"/>
    </location>
</feature>
<dbReference type="SUPFAM" id="SSF53335">
    <property type="entry name" value="S-adenosyl-L-methionine-dependent methyltransferases"/>
    <property type="match status" value="1"/>
</dbReference>
<accession>A0ABT2J581</accession>
<dbReference type="Gene3D" id="3.40.50.150">
    <property type="entry name" value="Vaccinia Virus protein VP39"/>
    <property type="match status" value="1"/>
</dbReference>
<keyword evidence="2" id="KW-0489">Methyltransferase</keyword>
<dbReference type="GO" id="GO:0008168">
    <property type="term" value="F:methyltransferase activity"/>
    <property type="evidence" value="ECO:0007669"/>
    <property type="project" value="UniProtKB-KW"/>
</dbReference>
<name>A0ABT2J581_9PSEU</name>